<feature type="region of interest" description="Disordered" evidence="1">
    <location>
        <begin position="69"/>
        <end position="91"/>
    </location>
</feature>
<dbReference type="EMBL" id="UASJ01000004">
    <property type="protein sequence ID" value="SQC01556.1"/>
    <property type="molecule type" value="Genomic_DNA"/>
</dbReference>
<reference evidence="3 4" key="1">
    <citation type="submission" date="2018-06" db="EMBL/GenBank/DDBJ databases">
        <authorList>
            <consortium name="Pathogen Informatics"/>
            <person name="Doyle S."/>
        </authorList>
    </citation>
    <scope>NUCLEOTIDE SEQUENCE [LARGE SCALE GENOMIC DNA]</scope>
    <source>
        <strain evidence="3 4">NCTC11820</strain>
    </source>
</reference>
<feature type="chain" id="PRO_5038926963" evidence="2">
    <location>
        <begin position="20"/>
        <end position="91"/>
    </location>
</feature>
<proteinExistence type="predicted"/>
<evidence type="ECO:0000256" key="2">
    <source>
        <dbReference type="SAM" id="SignalP"/>
    </source>
</evidence>
<protein>
    <submittedName>
        <fullName evidence="3">Uncharacterized protein</fullName>
    </submittedName>
</protein>
<organism evidence="3 4">
    <name type="scientific">Mobiluncus curtisii</name>
    <dbReference type="NCBI Taxonomy" id="2051"/>
    <lineage>
        <taxon>Bacteria</taxon>
        <taxon>Bacillati</taxon>
        <taxon>Actinomycetota</taxon>
        <taxon>Actinomycetes</taxon>
        <taxon>Actinomycetales</taxon>
        <taxon>Actinomycetaceae</taxon>
        <taxon>Mobiluncus</taxon>
    </lineage>
</organism>
<name>A0A2X3BQF8_9ACTO</name>
<gene>
    <name evidence="3" type="ORF">NCTC11820_01947</name>
</gene>
<sequence>MNKLTKGLGIVAAVGLALAGLAGCAPEKPLAATLQTAQAHQTVDQPKLSEYYSQDLQWKNCGRRLPVRHVGSAPRLCKPPGRTRQNRDETP</sequence>
<feature type="signal peptide" evidence="2">
    <location>
        <begin position="1"/>
        <end position="19"/>
    </location>
</feature>
<evidence type="ECO:0000313" key="3">
    <source>
        <dbReference type="EMBL" id="SQC01556.1"/>
    </source>
</evidence>
<keyword evidence="2" id="KW-0732">Signal</keyword>
<evidence type="ECO:0000256" key="1">
    <source>
        <dbReference type="SAM" id="MobiDB-lite"/>
    </source>
</evidence>
<dbReference type="PROSITE" id="PS51257">
    <property type="entry name" value="PROKAR_LIPOPROTEIN"/>
    <property type="match status" value="1"/>
</dbReference>
<dbReference type="Proteomes" id="UP000250245">
    <property type="component" value="Unassembled WGS sequence"/>
</dbReference>
<accession>A0A2X3BQF8</accession>
<evidence type="ECO:0000313" key="4">
    <source>
        <dbReference type="Proteomes" id="UP000250245"/>
    </source>
</evidence>
<dbReference type="AlphaFoldDB" id="A0A2X3BQF8"/>